<evidence type="ECO:0000256" key="3">
    <source>
        <dbReference type="ARBA" id="ARBA00023125"/>
    </source>
</evidence>
<accession>A0A2W7N4A9</accession>
<evidence type="ECO:0000259" key="5">
    <source>
        <dbReference type="PROSITE" id="PS50931"/>
    </source>
</evidence>
<evidence type="ECO:0000313" key="6">
    <source>
        <dbReference type="EMBL" id="PZX14930.1"/>
    </source>
</evidence>
<dbReference type="Proteomes" id="UP000248916">
    <property type="component" value="Unassembled WGS sequence"/>
</dbReference>
<evidence type="ECO:0000256" key="4">
    <source>
        <dbReference type="ARBA" id="ARBA00023163"/>
    </source>
</evidence>
<keyword evidence="7" id="KW-1185">Reference proteome</keyword>
<dbReference type="InterPro" id="IPR036390">
    <property type="entry name" value="WH_DNA-bd_sf"/>
</dbReference>
<comment type="caution">
    <text evidence="6">The sequence shown here is derived from an EMBL/GenBank/DDBJ whole genome shotgun (WGS) entry which is preliminary data.</text>
</comment>
<dbReference type="SUPFAM" id="SSF46785">
    <property type="entry name" value="Winged helix' DNA-binding domain"/>
    <property type="match status" value="1"/>
</dbReference>
<organism evidence="6 7">
    <name type="scientific">Palleronia aestuarii</name>
    <dbReference type="NCBI Taxonomy" id="568105"/>
    <lineage>
        <taxon>Bacteria</taxon>
        <taxon>Pseudomonadati</taxon>
        <taxon>Pseudomonadota</taxon>
        <taxon>Alphaproteobacteria</taxon>
        <taxon>Rhodobacterales</taxon>
        <taxon>Roseobacteraceae</taxon>
        <taxon>Palleronia</taxon>
    </lineage>
</organism>
<dbReference type="PANTHER" id="PTHR30427:SF1">
    <property type="entry name" value="TRANSCRIPTIONAL ACTIVATOR PROTEIN LYSR"/>
    <property type="match status" value="1"/>
</dbReference>
<dbReference type="GO" id="GO:0010628">
    <property type="term" value="P:positive regulation of gene expression"/>
    <property type="evidence" value="ECO:0007669"/>
    <property type="project" value="TreeGrafter"/>
</dbReference>
<dbReference type="InterPro" id="IPR000847">
    <property type="entry name" value="LysR_HTH_N"/>
</dbReference>
<dbReference type="InterPro" id="IPR037424">
    <property type="entry name" value="NocR_PBP2"/>
</dbReference>
<evidence type="ECO:0000256" key="2">
    <source>
        <dbReference type="ARBA" id="ARBA00023015"/>
    </source>
</evidence>
<dbReference type="PROSITE" id="PS50931">
    <property type="entry name" value="HTH_LYSR"/>
    <property type="match status" value="1"/>
</dbReference>
<keyword evidence="3 6" id="KW-0238">DNA-binding</keyword>
<sequence length="321" mass="35039">MKCILEFMDDPRSLARDRRSGITLRELEVLQRLIQSGTAMNAARDLGISQSAVSRRLAQLEERLGLRLFERSGGRLVATVEALSINEQLRPVFDTLERIVNQSEEDDRSHSGTLSIAAPPTIAHRFLPPFVAAFCRRNPDLQVVFDVLASDALITGIAECRYDVGLTDTQLAHDGIRAEPLISSVSVCLLPEGHPLARREVIEPGDLEGEPFITLSRRHSGRTAIDRLFERAGVSRRILIEASTNVATADFVRAGLGVALVNPFPIADEIGSGVIVRPFRPVIRYTANALLPSSHAPSSAALAFVAELRAGLDTSRYSEGD</sequence>
<keyword evidence="4" id="KW-0804">Transcription</keyword>
<dbReference type="InterPro" id="IPR036388">
    <property type="entry name" value="WH-like_DNA-bd_sf"/>
</dbReference>
<comment type="similarity">
    <text evidence="1">Belongs to the LysR transcriptional regulatory family.</text>
</comment>
<evidence type="ECO:0000256" key="1">
    <source>
        <dbReference type="ARBA" id="ARBA00009437"/>
    </source>
</evidence>
<dbReference type="RefSeq" id="WP_111537886.1">
    <property type="nucleotide sequence ID" value="NZ_QKZL01000012.1"/>
</dbReference>
<dbReference type="CDD" id="cd08415">
    <property type="entry name" value="PBP2_LysR_opines_like"/>
    <property type="match status" value="1"/>
</dbReference>
<dbReference type="AlphaFoldDB" id="A0A2W7N4A9"/>
<dbReference type="InterPro" id="IPR005119">
    <property type="entry name" value="LysR_subst-bd"/>
</dbReference>
<dbReference type="Pfam" id="PF03466">
    <property type="entry name" value="LysR_substrate"/>
    <property type="match status" value="1"/>
</dbReference>
<feature type="domain" description="HTH lysR-type" evidence="5">
    <location>
        <begin position="22"/>
        <end position="79"/>
    </location>
</feature>
<name>A0A2W7N4A9_9RHOB</name>
<keyword evidence="2" id="KW-0805">Transcription regulation</keyword>
<reference evidence="6 7" key="1">
    <citation type="submission" date="2018-06" db="EMBL/GenBank/DDBJ databases">
        <title>Genomic Encyclopedia of Archaeal and Bacterial Type Strains, Phase II (KMG-II): from individual species to whole genera.</title>
        <authorList>
            <person name="Goeker M."/>
        </authorList>
    </citation>
    <scope>NUCLEOTIDE SEQUENCE [LARGE SCALE GENOMIC DNA]</scope>
    <source>
        <strain evidence="6 7">DSM 22009</strain>
    </source>
</reference>
<protein>
    <submittedName>
        <fullName evidence="6">DNA-binding transcriptional LysR family regulator</fullName>
    </submittedName>
</protein>
<gene>
    <name evidence="6" type="ORF">LX81_02781</name>
</gene>
<dbReference type="Gene3D" id="3.40.190.290">
    <property type="match status" value="1"/>
</dbReference>
<dbReference type="Pfam" id="PF00126">
    <property type="entry name" value="HTH_1"/>
    <property type="match status" value="1"/>
</dbReference>
<dbReference type="SUPFAM" id="SSF53850">
    <property type="entry name" value="Periplasmic binding protein-like II"/>
    <property type="match status" value="1"/>
</dbReference>
<dbReference type="GO" id="GO:0003700">
    <property type="term" value="F:DNA-binding transcription factor activity"/>
    <property type="evidence" value="ECO:0007669"/>
    <property type="project" value="InterPro"/>
</dbReference>
<dbReference type="GO" id="GO:0043565">
    <property type="term" value="F:sequence-specific DNA binding"/>
    <property type="evidence" value="ECO:0007669"/>
    <property type="project" value="TreeGrafter"/>
</dbReference>
<dbReference type="PRINTS" id="PR00039">
    <property type="entry name" value="HTHLYSR"/>
</dbReference>
<dbReference type="OrthoDB" id="7260751at2"/>
<dbReference type="EMBL" id="QKZL01000012">
    <property type="protein sequence ID" value="PZX14930.1"/>
    <property type="molecule type" value="Genomic_DNA"/>
</dbReference>
<evidence type="ECO:0000313" key="7">
    <source>
        <dbReference type="Proteomes" id="UP000248916"/>
    </source>
</evidence>
<dbReference type="PANTHER" id="PTHR30427">
    <property type="entry name" value="TRANSCRIPTIONAL ACTIVATOR PROTEIN LYSR"/>
    <property type="match status" value="1"/>
</dbReference>
<proteinExistence type="inferred from homology"/>
<dbReference type="Gene3D" id="1.10.10.10">
    <property type="entry name" value="Winged helix-like DNA-binding domain superfamily/Winged helix DNA-binding domain"/>
    <property type="match status" value="1"/>
</dbReference>